<keyword evidence="2" id="KW-1185">Reference proteome</keyword>
<accession>A0A9P4UHB0</accession>
<dbReference type="AlphaFoldDB" id="A0A9P4UHB0"/>
<reference evidence="1" key="1">
    <citation type="journal article" date="2020" name="Stud. Mycol.">
        <title>101 Dothideomycetes genomes: a test case for predicting lifestyles and emergence of pathogens.</title>
        <authorList>
            <person name="Haridas S."/>
            <person name="Albert R."/>
            <person name="Binder M."/>
            <person name="Bloem J."/>
            <person name="Labutti K."/>
            <person name="Salamov A."/>
            <person name="Andreopoulos B."/>
            <person name="Baker S."/>
            <person name="Barry K."/>
            <person name="Bills G."/>
            <person name="Bluhm B."/>
            <person name="Cannon C."/>
            <person name="Castanera R."/>
            <person name="Culley D."/>
            <person name="Daum C."/>
            <person name="Ezra D."/>
            <person name="Gonzalez J."/>
            <person name="Henrissat B."/>
            <person name="Kuo A."/>
            <person name="Liang C."/>
            <person name="Lipzen A."/>
            <person name="Lutzoni F."/>
            <person name="Magnuson J."/>
            <person name="Mondo S."/>
            <person name="Nolan M."/>
            <person name="Ohm R."/>
            <person name="Pangilinan J."/>
            <person name="Park H.-J."/>
            <person name="Ramirez L."/>
            <person name="Alfaro M."/>
            <person name="Sun H."/>
            <person name="Tritt A."/>
            <person name="Yoshinaga Y."/>
            <person name="Zwiers L.-H."/>
            <person name="Turgeon B."/>
            <person name="Goodwin S."/>
            <person name="Spatafora J."/>
            <person name="Crous P."/>
            <person name="Grigoriev I."/>
        </authorList>
    </citation>
    <scope>NUCLEOTIDE SEQUENCE</scope>
    <source>
        <strain evidence="1">CBS 690.94</strain>
    </source>
</reference>
<dbReference type="EMBL" id="MU001494">
    <property type="protein sequence ID" value="KAF2450005.1"/>
    <property type="molecule type" value="Genomic_DNA"/>
</dbReference>
<sequence>MLDISPAPNLFSSPDDERLSVTEAPFLILRILRVDSQARADALKVFMNWRRITGVWEQLELSAQEVTISPFFTFQIVADLPMSDPAGEMVRTEAFRVSTTKDDVDTEITLAPSKSEDTHNNVLAEKTLVKDVREGDSTDIDDFDISRATNDPSS</sequence>
<dbReference type="Proteomes" id="UP000799764">
    <property type="component" value="Unassembled WGS sequence"/>
</dbReference>
<comment type="caution">
    <text evidence="1">The sequence shown here is derived from an EMBL/GenBank/DDBJ whole genome shotgun (WGS) entry which is preliminary data.</text>
</comment>
<protein>
    <submittedName>
        <fullName evidence="1">Uncharacterized protein</fullName>
    </submittedName>
</protein>
<proteinExistence type="predicted"/>
<evidence type="ECO:0000313" key="1">
    <source>
        <dbReference type="EMBL" id="KAF2450005.1"/>
    </source>
</evidence>
<organism evidence="1 2">
    <name type="scientific">Karstenula rhodostoma CBS 690.94</name>
    <dbReference type="NCBI Taxonomy" id="1392251"/>
    <lineage>
        <taxon>Eukaryota</taxon>
        <taxon>Fungi</taxon>
        <taxon>Dikarya</taxon>
        <taxon>Ascomycota</taxon>
        <taxon>Pezizomycotina</taxon>
        <taxon>Dothideomycetes</taxon>
        <taxon>Pleosporomycetidae</taxon>
        <taxon>Pleosporales</taxon>
        <taxon>Massarineae</taxon>
        <taxon>Didymosphaeriaceae</taxon>
        <taxon>Karstenula</taxon>
    </lineage>
</organism>
<evidence type="ECO:0000313" key="2">
    <source>
        <dbReference type="Proteomes" id="UP000799764"/>
    </source>
</evidence>
<name>A0A9P4UHB0_9PLEO</name>
<gene>
    <name evidence="1" type="ORF">P171DRAFT_481051</name>
</gene>